<proteinExistence type="predicted"/>
<sequence length="80" mass="9127">MIQSTIQAEREQHNQQMNEILAQQREAIITVITTQVAMQMAVYEARIHVLEGFRHVNSEPKVTNDRASPARVIVRSSVNN</sequence>
<dbReference type="AlphaFoldDB" id="A0A5N6R7S5"/>
<gene>
    <name evidence="1" type="ORF">FH972_012705</name>
</gene>
<evidence type="ECO:0000313" key="2">
    <source>
        <dbReference type="Proteomes" id="UP000327013"/>
    </source>
</evidence>
<organism evidence="1 2">
    <name type="scientific">Carpinus fangiana</name>
    <dbReference type="NCBI Taxonomy" id="176857"/>
    <lineage>
        <taxon>Eukaryota</taxon>
        <taxon>Viridiplantae</taxon>
        <taxon>Streptophyta</taxon>
        <taxon>Embryophyta</taxon>
        <taxon>Tracheophyta</taxon>
        <taxon>Spermatophyta</taxon>
        <taxon>Magnoliopsida</taxon>
        <taxon>eudicotyledons</taxon>
        <taxon>Gunneridae</taxon>
        <taxon>Pentapetalae</taxon>
        <taxon>rosids</taxon>
        <taxon>fabids</taxon>
        <taxon>Fagales</taxon>
        <taxon>Betulaceae</taxon>
        <taxon>Carpinus</taxon>
    </lineage>
</organism>
<dbReference type="Proteomes" id="UP000327013">
    <property type="component" value="Chromosome 5"/>
</dbReference>
<accession>A0A5N6R7S5</accession>
<keyword evidence="2" id="KW-1185">Reference proteome</keyword>
<protein>
    <submittedName>
        <fullName evidence="1">Uncharacterized protein</fullName>
    </submittedName>
</protein>
<dbReference type="EMBL" id="CM017325">
    <property type="protein sequence ID" value="KAE8055894.1"/>
    <property type="molecule type" value="Genomic_DNA"/>
</dbReference>
<name>A0A5N6R7S5_9ROSI</name>
<evidence type="ECO:0000313" key="1">
    <source>
        <dbReference type="EMBL" id="KAE8055894.1"/>
    </source>
</evidence>
<reference evidence="1 2" key="1">
    <citation type="submission" date="2019-06" db="EMBL/GenBank/DDBJ databases">
        <title>A chromosomal-level reference genome of Carpinus fangiana (Coryloideae, Betulaceae).</title>
        <authorList>
            <person name="Yang X."/>
            <person name="Wang Z."/>
            <person name="Zhang L."/>
            <person name="Hao G."/>
            <person name="Liu J."/>
            <person name="Yang Y."/>
        </authorList>
    </citation>
    <scope>NUCLEOTIDE SEQUENCE [LARGE SCALE GENOMIC DNA]</scope>
    <source>
        <strain evidence="1">Cfa_2016G</strain>
        <tissue evidence="1">Leaf</tissue>
    </source>
</reference>